<dbReference type="AlphaFoldDB" id="A0AAE3E3T6"/>
<feature type="signal peptide" evidence="1">
    <location>
        <begin position="1"/>
        <end position="29"/>
    </location>
</feature>
<accession>A0AAE3E3T6</accession>
<dbReference type="Proteomes" id="UP001198200">
    <property type="component" value="Unassembled WGS sequence"/>
</dbReference>
<name>A0AAE3E3T6_9FIRM</name>
<dbReference type="RefSeq" id="WP_308731534.1">
    <property type="nucleotide sequence ID" value="NZ_JAJEQN010000012.1"/>
</dbReference>
<evidence type="ECO:0000313" key="3">
    <source>
        <dbReference type="Proteomes" id="UP001198200"/>
    </source>
</evidence>
<dbReference type="EMBL" id="JAJEQN010000012">
    <property type="protein sequence ID" value="MCC2221254.1"/>
    <property type="molecule type" value="Genomic_DNA"/>
</dbReference>
<protein>
    <submittedName>
        <fullName evidence="2">Uncharacterized protein</fullName>
    </submittedName>
</protein>
<gene>
    <name evidence="2" type="ORF">LKD48_06275</name>
</gene>
<evidence type="ECO:0000256" key="1">
    <source>
        <dbReference type="SAM" id="SignalP"/>
    </source>
</evidence>
<feature type="chain" id="PRO_5041899336" evidence="1">
    <location>
        <begin position="30"/>
        <end position="45"/>
    </location>
</feature>
<proteinExistence type="predicted"/>
<reference evidence="2 3" key="1">
    <citation type="submission" date="2021-10" db="EMBL/GenBank/DDBJ databases">
        <title>Anaerobic single-cell dispensing facilitates the cultivation of human gut bacteria.</title>
        <authorList>
            <person name="Afrizal A."/>
        </authorList>
    </citation>
    <scope>NUCLEOTIDE SEQUENCE [LARGE SCALE GENOMIC DNA]</scope>
    <source>
        <strain evidence="2 3">CLA-AA-H224</strain>
    </source>
</reference>
<evidence type="ECO:0000313" key="2">
    <source>
        <dbReference type="EMBL" id="MCC2221254.1"/>
    </source>
</evidence>
<sequence>MKKLTRKIVALTLSLVMCISFSNTTFAYADNENISSSAEASKVNW</sequence>
<comment type="caution">
    <text evidence="2">The sequence shown here is derived from an EMBL/GenBank/DDBJ whole genome shotgun (WGS) entry which is preliminary data.</text>
</comment>
<keyword evidence="1" id="KW-0732">Signal</keyword>
<organism evidence="2 3">
    <name type="scientific">Anthropogastromicrobium aceti</name>
    <dbReference type="NCBI Taxonomy" id="2981768"/>
    <lineage>
        <taxon>Bacteria</taxon>
        <taxon>Bacillati</taxon>
        <taxon>Bacillota</taxon>
        <taxon>Clostridia</taxon>
        <taxon>Lachnospirales</taxon>
        <taxon>Lachnospiraceae</taxon>
        <taxon>Anthropogastromicrobium</taxon>
    </lineage>
</organism>
<keyword evidence="3" id="KW-1185">Reference proteome</keyword>